<dbReference type="InterPro" id="IPR038332">
    <property type="entry name" value="PPE_sf"/>
</dbReference>
<sequence>MERLRCVTPVGKGPQTLLRMRADIRSRPLRSFAGYPGRAVASLAPPVSVPRQLRPCALGVGRWALAFGAGRLAENENRKGGSMDYGLLPPEINSARMYAGPRSGAMWAAAAAWDTVAAELGSTASSFHSTVSSLTGGPWRGPASTAMATAASPYVQWLTATSANAARVATQTRLSAGAFETAFAATVPPEIVAANRALLTTLIATNILGQNTAAIAATEAEYAEMWAQDVAAMVGYDASTTAAGAAQTPFSEPPLTLTSLPAARFVSFGDQLFESVMQTLTGQLTDPMTQLQALSTPAQFAMEPMNTLIGQALSDANSLPSTAGAAMDPVPASATGSQAAARSAAHVAGRVITASAGRAASIGPLSVPATWAHATSEAPAIPPAAGVPSAAVSPMSASTATTPSAPSINMPGRLGGAAASGSAVAALRKAASSARLDLAARCTP</sequence>
<evidence type="ECO:0000259" key="3">
    <source>
        <dbReference type="Pfam" id="PF00823"/>
    </source>
</evidence>
<dbReference type="EMBL" id="MZZM01000026">
    <property type="protein sequence ID" value="ORJ57182.1"/>
    <property type="molecule type" value="Genomic_DNA"/>
</dbReference>
<feature type="region of interest" description="Disordered" evidence="2">
    <location>
        <begin position="385"/>
        <end position="409"/>
    </location>
</feature>
<accession>A0A1X0XWB7</accession>
<protein>
    <recommendedName>
        <fullName evidence="7">PPE family protein</fullName>
    </recommendedName>
</protein>
<dbReference type="SUPFAM" id="SSF140459">
    <property type="entry name" value="PE/PPE dimer-like"/>
    <property type="match status" value="1"/>
</dbReference>
<feature type="domain" description="PPE family C-terminal" evidence="4">
    <location>
        <begin position="353"/>
        <end position="423"/>
    </location>
</feature>
<dbReference type="Proteomes" id="UP000193040">
    <property type="component" value="Unassembled WGS sequence"/>
</dbReference>
<dbReference type="Pfam" id="PF00823">
    <property type="entry name" value="PPE"/>
    <property type="match status" value="1"/>
</dbReference>
<evidence type="ECO:0000313" key="5">
    <source>
        <dbReference type="EMBL" id="ORJ57182.1"/>
    </source>
</evidence>
<comment type="similarity">
    <text evidence="1">Belongs to the mycobacterial PPE family.</text>
</comment>
<evidence type="ECO:0008006" key="7">
    <source>
        <dbReference type="Google" id="ProtNLM"/>
    </source>
</evidence>
<feature type="compositionally biased region" description="Low complexity" evidence="2">
    <location>
        <begin position="385"/>
        <end position="407"/>
    </location>
</feature>
<organism evidence="5 6">
    <name type="scientific">Mycobacterium simiae</name>
    <name type="common">Mycobacterium habana</name>
    <dbReference type="NCBI Taxonomy" id="1784"/>
    <lineage>
        <taxon>Bacteria</taxon>
        <taxon>Bacillati</taxon>
        <taxon>Actinomycetota</taxon>
        <taxon>Actinomycetes</taxon>
        <taxon>Mycobacteriales</taxon>
        <taxon>Mycobacteriaceae</taxon>
        <taxon>Mycobacterium</taxon>
        <taxon>Mycobacterium simiae complex</taxon>
    </lineage>
</organism>
<dbReference type="Gene3D" id="1.20.1260.20">
    <property type="entry name" value="PPE superfamily"/>
    <property type="match status" value="1"/>
</dbReference>
<feature type="domain" description="PPE" evidence="3">
    <location>
        <begin position="84"/>
        <end position="245"/>
    </location>
</feature>
<dbReference type="PANTHER" id="PTHR46766">
    <property type="entry name" value="GLUTAMINE-RICH PROTEIN 2"/>
    <property type="match status" value="1"/>
</dbReference>
<dbReference type="PANTHER" id="PTHR46766:SF1">
    <property type="entry name" value="GLUTAMINE-RICH PROTEIN 2"/>
    <property type="match status" value="1"/>
</dbReference>
<evidence type="ECO:0000256" key="1">
    <source>
        <dbReference type="ARBA" id="ARBA00010652"/>
    </source>
</evidence>
<keyword evidence="6" id="KW-1185">Reference proteome</keyword>
<proteinExistence type="inferred from homology"/>
<evidence type="ECO:0000256" key="2">
    <source>
        <dbReference type="SAM" id="MobiDB-lite"/>
    </source>
</evidence>
<dbReference type="GO" id="GO:0052572">
    <property type="term" value="P:response to host immune response"/>
    <property type="evidence" value="ECO:0007669"/>
    <property type="project" value="TreeGrafter"/>
</dbReference>
<name>A0A1X0XWB7_MYCSI</name>
<dbReference type="InterPro" id="IPR000030">
    <property type="entry name" value="PPE_dom"/>
</dbReference>
<dbReference type="InterPro" id="IPR022171">
    <property type="entry name" value="PPE_C"/>
</dbReference>
<comment type="caution">
    <text evidence="5">The sequence shown here is derived from an EMBL/GenBank/DDBJ whole genome shotgun (WGS) entry which is preliminary data.</text>
</comment>
<dbReference type="Pfam" id="PF12484">
    <property type="entry name" value="PPE-SVP"/>
    <property type="match status" value="1"/>
</dbReference>
<evidence type="ECO:0000259" key="4">
    <source>
        <dbReference type="Pfam" id="PF12484"/>
    </source>
</evidence>
<reference evidence="5 6" key="1">
    <citation type="submission" date="2017-03" db="EMBL/GenBank/DDBJ databases">
        <title>Genomic insights into Mycobacterium simiae human colonization.</title>
        <authorList>
            <person name="Steffani J.L."/>
            <person name="Brunck M.E."/>
            <person name="Cruz E."/>
            <person name="Montiel R."/>
            <person name="Barona F."/>
        </authorList>
    </citation>
    <scope>NUCLEOTIDE SEQUENCE [LARGE SCALE GENOMIC DNA]</scope>
    <source>
        <strain evidence="5 6">MsiGto</strain>
    </source>
</reference>
<dbReference type="AlphaFoldDB" id="A0A1X0XWB7"/>
<evidence type="ECO:0000313" key="6">
    <source>
        <dbReference type="Proteomes" id="UP000193040"/>
    </source>
</evidence>
<gene>
    <name evidence="5" type="ORF">B5M45_21585</name>
</gene>
<dbReference type="FunFam" id="1.20.1260.20:FF:000001">
    <property type="entry name" value="PPE family protein PPE41"/>
    <property type="match status" value="1"/>
</dbReference>